<evidence type="ECO:0000313" key="3">
    <source>
        <dbReference type="EMBL" id="AFK38589.1"/>
    </source>
</evidence>
<feature type="transmembrane region" description="Helical" evidence="2">
    <location>
        <begin position="48"/>
        <end position="72"/>
    </location>
</feature>
<reference evidence="3" key="1">
    <citation type="submission" date="2012-05" db="EMBL/GenBank/DDBJ databases">
        <authorList>
            <person name="Krishnakumar V."/>
            <person name="Cheung F."/>
            <person name="Xiao Y."/>
            <person name="Chan A."/>
            <person name="Moskal W.A."/>
            <person name="Town C.D."/>
        </authorList>
    </citation>
    <scope>NUCLEOTIDE SEQUENCE</scope>
</reference>
<accession>I3SE97</accession>
<evidence type="ECO:0000256" key="1">
    <source>
        <dbReference type="SAM" id="MobiDB-lite"/>
    </source>
</evidence>
<organism evidence="3">
    <name type="scientific">Medicago truncatula</name>
    <name type="common">Barrel medic</name>
    <name type="synonym">Medicago tribuloides</name>
    <dbReference type="NCBI Taxonomy" id="3880"/>
    <lineage>
        <taxon>Eukaryota</taxon>
        <taxon>Viridiplantae</taxon>
        <taxon>Streptophyta</taxon>
        <taxon>Embryophyta</taxon>
        <taxon>Tracheophyta</taxon>
        <taxon>Spermatophyta</taxon>
        <taxon>Magnoliopsida</taxon>
        <taxon>eudicotyledons</taxon>
        <taxon>Gunneridae</taxon>
        <taxon>Pentapetalae</taxon>
        <taxon>rosids</taxon>
        <taxon>fabids</taxon>
        <taxon>Fabales</taxon>
        <taxon>Fabaceae</taxon>
        <taxon>Papilionoideae</taxon>
        <taxon>50 kb inversion clade</taxon>
        <taxon>NPAAA clade</taxon>
        <taxon>Hologalegina</taxon>
        <taxon>IRL clade</taxon>
        <taxon>Trifolieae</taxon>
        <taxon>Medicago</taxon>
    </lineage>
</organism>
<keyword evidence="2" id="KW-0812">Transmembrane</keyword>
<evidence type="ECO:0000256" key="2">
    <source>
        <dbReference type="SAM" id="Phobius"/>
    </source>
</evidence>
<keyword evidence="2" id="KW-1133">Transmembrane helix</keyword>
<name>I3SE97_MEDTR</name>
<sequence>MSKAAWSSALALAPPPPSSSPNSANFSTPANSPTSLAFPPPNAPKNKLVLSVFLSPFSMIILVSISLLMVLMKSIRFSTLLKAVAVLFSVRKWWKPLLINSLWLLMIQNWSLVSVEAV</sequence>
<dbReference type="EMBL" id="BT138794">
    <property type="protein sequence ID" value="AFK38589.1"/>
    <property type="molecule type" value="mRNA"/>
</dbReference>
<dbReference type="AlphaFoldDB" id="I3SE97"/>
<feature type="region of interest" description="Disordered" evidence="1">
    <location>
        <begin position="1"/>
        <end position="36"/>
    </location>
</feature>
<proteinExistence type="evidence at transcript level"/>
<evidence type="ECO:0008006" key="4">
    <source>
        <dbReference type="Google" id="ProtNLM"/>
    </source>
</evidence>
<feature type="compositionally biased region" description="Low complexity" evidence="1">
    <location>
        <begin position="1"/>
        <end position="12"/>
    </location>
</feature>
<feature type="compositionally biased region" description="Low complexity" evidence="1">
    <location>
        <begin position="20"/>
        <end position="33"/>
    </location>
</feature>
<protein>
    <recommendedName>
        <fullName evidence="4">Transmembrane protein</fullName>
    </recommendedName>
</protein>
<keyword evidence="2" id="KW-0472">Membrane</keyword>